<evidence type="ECO:0000259" key="2">
    <source>
        <dbReference type="Pfam" id="PF04235"/>
    </source>
</evidence>
<feature type="domain" description="DUF418" evidence="2">
    <location>
        <begin position="268"/>
        <end position="430"/>
    </location>
</feature>
<dbReference type="STRING" id="1349767.GJA_2239"/>
<sequence length="450" mass="50698">MKVPTEKTERISSLDFLRGFALLGILALNIESFAGPESLHDIPVGLAKPAFVGWHAHLDLAIVTLKWLFFEAKMRGLFAMLFGAGVVLFCERLQRRGADAPVADLYLRRCMWLMLFGLIHGAMIWGGDILLQYALCGLIFLFPFRNLSAKRLILTGSFIWLVGGTLGVFNFVDGAGALKKGAQMEEIHHIVARGGVLNDEQKTMLKEEKDSAEGAAKKTEKRIQEATTGSYLEALPKHASGFFETISSIFFSGLVAEVIGAMLLGMGLYKAGFLTAKWRSRHYALVAAIGYSISMPIVLFGIWKLQADQFSILSAMKWMYFPYSVEQAFGTLANVSVLILLSRLALFQPLMNGLASIGRMAFSNYILTSLVCQTVFIWSSLKLYGQLEYYQYMYVVFLMWAINFVFSAIWLRVFNFGPLEWVWRSLTYWKRQPLFKKKTAPKEDQLAWLP</sequence>
<keyword evidence="4" id="KW-1185">Reference proteome</keyword>
<dbReference type="InterPro" id="IPR007349">
    <property type="entry name" value="DUF418"/>
</dbReference>
<feature type="transmembrane region" description="Helical" evidence="1">
    <location>
        <begin position="152"/>
        <end position="172"/>
    </location>
</feature>
<feature type="transmembrane region" description="Helical" evidence="1">
    <location>
        <begin position="12"/>
        <end position="30"/>
    </location>
</feature>
<dbReference type="EMBL" id="HG322949">
    <property type="protein sequence ID" value="CDG82874.1"/>
    <property type="molecule type" value="Genomic_DNA"/>
</dbReference>
<dbReference type="InterPro" id="IPR052529">
    <property type="entry name" value="Bact_Transport_Assoc"/>
</dbReference>
<reference evidence="3 4" key="1">
    <citation type="journal article" date="2015" name="Genome Announc.">
        <title>Genome Sequence of Mushroom Soft-Rot Pathogen Janthinobacterium agaricidamnosum.</title>
        <authorList>
            <person name="Graupner K."/>
            <person name="Lackner G."/>
            <person name="Hertweck C."/>
        </authorList>
    </citation>
    <scope>NUCLEOTIDE SEQUENCE [LARGE SCALE GENOMIC DNA]</scope>
    <source>
        <strain evidence="4">NBRC 102515 / DSM 9628</strain>
    </source>
</reference>
<protein>
    <recommendedName>
        <fullName evidence="2">DUF418 domain-containing protein</fullName>
    </recommendedName>
</protein>
<feature type="transmembrane region" description="Helical" evidence="1">
    <location>
        <begin position="323"/>
        <end position="341"/>
    </location>
</feature>
<feature type="transmembrane region" description="Helical" evidence="1">
    <location>
        <begin position="249"/>
        <end position="271"/>
    </location>
</feature>
<evidence type="ECO:0000313" key="3">
    <source>
        <dbReference type="EMBL" id="CDG82874.1"/>
    </source>
</evidence>
<dbReference type="PANTHER" id="PTHR30590">
    <property type="entry name" value="INNER MEMBRANE PROTEIN"/>
    <property type="match status" value="1"/>
</dbReference>
<feature type="transmembrane region" description="Helical" evidence="1">
    <location>
        <begin position="114"/>
        <end position="140"/>
    </location>
</feature>
<name>W0V222_9BURK</name>
<accession>W0V222</accession>
<feature type="transmembrane region" description="Helical" evidence="1">
    <location>
        <begin position="283"/>
        <end position="303"/>
    </location>
</feature>
<dbReference type="HOGENOM" id="CLU_039610_0_0_4"/>
<dbReference type="KEGG" id="jag:GJA_2239"/>
<feature type="transmembrane region" description="Helical" evidence="1">
    <location>
        <begin position="76"/>
        <end position="94"/>
    </location>
</feature>
<dbReference type="Proteomes" id="UP000027604">
    <property type="component" value="Chromosome I"/>
</dbReference>
<evidence type="ECO:0000313" key="4">
    <source>
        <dbReference type="Proteomes" id="UP000027604"/>
    </source>
</evidence>
<dbReference type="PATRIC" id="fig|1349767.4.peg.3990"/>
<keyword evidence="1" id="KW-1133">Transmembrane helix</keyword>
<keyword evidence="1" id="KW-0812">Transmembrane</keyword>
<feature type="transmembrane region" description="Helical" evidence="1">
    <location>
        <begin position="362"/>
        <end position="381"/>
    </location>
</feature>
<gene>
    <name evidence="3" type="ORF">GJA_2239</name>
</gene>
<proteinExistence type="predicted"/>
<dbReference type="AlphaFoldDB" id="W0V222"/>
<organism evidence="3 4">
    <name type="scientific">Janthinobacterium agaricidamnosum NBRC 102515 = DSM 9628</name>
    <dbReference type="NCBI Taxonomy" id="1349767"/>
    <lineage>
        <taxon>Bacteria</taxon>
        <taxon>Pseudomonadati</taxon>
        <taxon>Pseudomonadota</taxon>
        <taxon>Betaproteobacteria</taxon>
        <taxon>Burkholderiales</taxon>
        <taxon>Oxalobacteraceae</taxon>
        <taxon>Janthinobacterium</taxon>
    </lineage>
</organism>
<dbReference type="Pfam" id="PF04235">
    <property type="entry name" value="DUF418"/>
    <property type="match status" value="1"/>
</dbReference>
<dbReference type="PANTHER" id="PTHR30590:SF2">
    <property type="entry name" value="INNER MEMBRANE PROTEIN"/>
    <property type="match status" value="1"/>
</dbReference>
<dbReference type="eggNOG" id="COG2311">
    <property type="taxonomic scope" value="Bacteria"/>
</dbReference>
<keyword evidence="1" id="KW-0472">Membrane</keyword>
<feature type="transmembrane region" description="Helical" evidence="1">
    <location>
        <begin position="393"/>
        <end position="414"/>
    </location>
</feature>
<evidence type="ECO:0000256" key="1">
    <source>
        <dbReference type="SAM" id="Phobius"/>
    </source>
</evidence>